<sequence length="305" mass="33528">MNVGIAGAGAVGCFFGGLLQNAGHHVTFLARGNHFDVMKKDGLFINREKDNLHITNRFTDQPSDLAQSDIVLFCVKSNDTTSMANQLRPILKKNALIITMQNGVDNEELLKDFFDIDRILSVVTYVQAFVDAPGKVRQQGRVKLVLGELDPSTTEECLAIIEQFQKAGIETIHSSNILEKKWNKLLWNVTFNPLSAASGARVGEILDDEPLRKTASSACSEVVQVAIKKGINVVPETTISTIFSHAELARDHQTSMLQDRLKGKSMEVESMCGSIVRQASDLGISTPTLQSIYSILNFINHQASK</sequence>
<dbReference type="InterPro" id="IPR013328">
    <property type="entry name" value="6PGD_dom2"/>
</dbReference>
<comment type="function">
    <text evidence="4">Catalyzes the NADPH-dependent reduction of ketopantoate into pantoic acid.</text>
</comment>
<keyword evidence="2 4" id="KW-0521">NADP</keyword>
<evidence type="ECO:0000259" key="5">
    <source>
        <dbReference type="Pfam" id="PF02558"/>
    </source>
</evidence>
<evidence type="ECO:0000259" key="6">
    <source>
        <dbReference type="Pfam" id="PF08546"/>
    </source>
</evidence>
<keyword evidence="3 4" id="KW-0560">Oxidoreductase</keyword>
<dbReference type="InterPro" id="IPR003710">
    <property type="entry name" value="ApbA"/>
</dbReference>
<reference evidence="8" key="1">
    <citation type="journal article" date="2019" name="Int. J. Syst. Evol. Microbiol.">
        <title>The Global Catalogue of Microorganisms (GCM) 10K type strain sequencing project: providing services to taxonomists for standard genome sequencing and annotation.</title>
        <authorList>
            <consortium name="The Broad Institute Genomics Platform"/>
            <consortium name="The Broad Institute Genome Sequencing Center for Infectious Disease"/>
            <person name="Wu L."/>
            <person name="Ma J."/>
        </authorList>
    </citation>
    <scope>NUCLEOTIDE SEQUENCE [LARGE SCALE GENOMIC DNA]</scope>
    <source>
        <strain evidence="8">CGMCC 4.1621</strain>
    </source>
</reference>
<evidence type="ECO:0000313" key="7">
    <source>
        <dbReference type="EMBL" id="MFC7062131.1"/>
    </source>
</evidence>
<dbReference type="InterPro" id="IPR036291">
    <property type="entry name" value="NAD(P)-bd_dom_sf"/>
</dbReference>
<comment type="catalytic activity">
    <reaction evidence="4">
        <text>(R)-pantoate + NADP(+) = 2-dehydropantoate + NADPH + H(+)</text>
        <dbReference type="Rhea" id="RHEA:16233"/>
        <dbReference type="ChEBI" id="CHEBI:11561"/>
        <dbReference type="ChEBI" id="CHEBI:15378"/>
        <dbReference type="ChEBI" id="CHEBI:15980"/>
        <dbReference type="ChEBI" id="CHEBI:57783"/>
        <dbReference type="ChEBI" id="CHEBI:58349"/>
        <dbReference type="EC" id="1.1.1.169"/>
    </reaction>
</comment>
<dbReference type="Gene3D" id="3.40.50.720">
    <property type="entry name" value="NAD(P)-binding Rossmann-like Domain"/>
    <property type="match status" value="1"/>
</dbReference>
<dbReference type="EMBL" id="JBHSZV010000025">
    <property type="protein sequence ID" value="MFC7062131.1"/>
    <property type="molecule type" value="Genomic_DNA"/>
</dbReference>
<organism evidence="7 8">
    <name type="scientific">Halobacillus seohaensis</name>
    <dbReference type="NCBI Taxonomy" id="447421"/>
    <lineage>
        <taxon>Bacteria</taxon>
        <taxon>Bacillati</taxon>
        <taxon>Bacillota</taxon>
        <taxon>Bacilli</taxon>
        <taxon>Bacillales</taxon>
        <taxon>Bacillaceae</taxon>
        <taxon>Halobacillus</taxon>
    </lineage>
</organism>
<dbReference type="Gene3D" id="1.10.1040.10">
    <property type="entry name" value="N-(1-d-carboxylethyl)-l-norvaline Dehydrogenase, domain 2"/>
    <property type="match status" value="1"/>
</dbReference>
<dbReference type="InterPro" id="IPR051402">
    <property type="entry name" value="KPR-Related"/>
</dbReference>
<dbReference type="EC" id="1.1.1.169" evidence="4"/>
<protein>
    <recommendedName>
        <fullName evidence="4">2-dehydropantoate 2-reductase</fullName>
        <ecNumber evidence="4">1.1.1.169</ecNumber>
    </recommendedName>
    <alternativeName>
        <fullName evidence="4">Ketopantoate reductase</fullName>
    </alternativeName>
</protein>
<dbReference type="Proteomes" id="UP001596410">
    <property type="component" value="Unassembled WGS sequence"/>
</dbReference>
<accession>A0ABW2EMG8</accession>
<evidence type="ECO:0000256" key="1">
    <source>
        <dbReference type="ARBA" id="ARBA00007870"/>
    </source>
</evidence>
<dbReference type="Pfam" id="PF08546">
    <property type="entry name" value="ApbA_C"/>
    <property type="match status" value="1"/>
</dbReference>
<comment type="caution">
    <text evidence="7">The sequence shown here is derived from an EMBL/GenBank/DDBJ whole genome shotgun (WGS) entry which is preliminary data.</text>
</comment>
<dbReference type="InterPro" id="IPR013752">
    <property type="entry name" value="KPA_reductase"/>
</dbReference>
<comment type="pathway">
    <text evidence="4">Cofactor biosynthesis; (R)-pantothenate biosynthesis; (R)-pantoate from 3-methyl-2-oxobutanoate: step 2/2.</text>
</comment>
<evidence type="ECO:0000313" key="8">
    <source>
        <dbReference type="Proteomes" id="UP001596410"/>
    </source>
</evidence>
<dbReference type="InterPro" id="IPR008927">
    <property type="entry name" value="6-PGluconate_DH-like_C_sf"/>
</dbReference>
<dbReference type="PANTHER" id="PTHR21708">
    <property type="entry name" value="PROBABLE 2-DEHYDROPANTOATE 2-REDUCTASE"/>
    <property type="match status" value="1"/>
</dbReference>
<dbReference type="SUPFAM" id="SSF48179">
    <property type="entry name" value="6-phosphogluconate dehydrogenase C-terminal domain-like"/>
    <property type="match status" value="1"/>
</dbReference>
<comment type="similarity">
    <text evidence="1 4">Belongs to the ketopantoate reductase family.</text>
</comment>
<evidence type="ECO:0000256" key="4">
    <source>
        <dbReference type="RuleBase" id="RU362068"/>
    </source>
</evidence>
<feature type="domain" description="Ketopantoate reductase N-terminal" evidence="5">
    <location>
        <begin position="3"/>
        <end position="150"/>
    </location>
</feature>
<dbReference type="InterPro" id="IPR013332">
    <property type="entry name" value="KPR_N"/>
</dbReference>
<dbReference type="RefSeq" id="WP_204708070.1">
    <property type="nucleotide sequence ID" value="NZ_JBHSZV010000025.1"/>
</dbReference>
<dbReference type="PANTHER" id="PTHR21708:SF26">
    <property type="entry name" value="2-DEHYDROPANTOATE 2-REDUCTASE"/>
    <property type="match status" value="1"/>
</dbReference>
<evidence type="ECO:0000256" key="2">
    <source>
        <dbReference type="ARBA" id="ARBA00022857"/>
    </source>
</evidence>
<name>A0ABW2EMG8_9BACI</name>
<dbReference type="Pfam" id="PF02558">
    <property type="entry name" value="ApbA"/>
    <property type="match status" value="1"/>
</dbReference>
<keyword evidence="4" id="KW-0566">Pantothenate biosynthesis</keyword>
<keyword evidence="8" id="KW-1185">Reference proteome</keyword>
<dbReference type="SUPFAM" id="SSF51735">
    <property type="entry name" value="NAD(P)-binding Rossmann-fold domains"/>
    <property type="match status" value="1"/>
</dbReference>
<feature type="domain" description="Ketopantoate reductase C-terminal" evidence="6">
    <location>
        <begin position="176"/>
        <end position="299"/>
    </location>
</feature>
<proteinExistence type="inferred from homology"/>
<evidence type="ECO:0000256" key="3">
    <source>
        <dbReference type="ARBA" id="ARBA00023002"/>
    </source>
</evidence>
<gene>
    <name evidence="7" type="ORF">ACFQIC_09705</name>
</gene>
<dbReference type="NCBIfam" id="TIGR00745">
    <property type="entry name" value="apbA_panE"/>
    <property type="match status" value="1"/>
</dbReference>